<comment type="subcellular location">
    <subcellularLocation>
        <location evidence="1">Membrane</location>
        <topology evidence="1">Multi-pass membrane protein</topology>
    </subcellularLocation>
</comment>
<feature type="transmembrane region" description="Helical" evidence="6">
    <location>
        <begin position="65"/>
        <end position="84"/>
    </location>
</feature>
<accession>A0A6A6I8K7</accession>
<evidence type="ECO:0000256" key="1">
    <source>
        <dbReference type="ARBA" id="ARBA00004141"/>
    </source>
</evidence>
<proteinExistence type="predicted"/>
<organism evidence="8 9">
    <name type="scientific">Trematosphaeria pertusa</name>
    <dbReference type="NCBI Taxonomy" id="390896"/>
    <lineage>
        <taxon>Eukaryota</taxon>
        <taxon>Fungi</taxon>
        <taxon>Dikarya</taxon>
        <taxon>Ascomycota</taxon>
        <taxon>Pezizomycotina</taxon>
        <taxon>Dothideomycetes</taxon>
        <taxon>Pleosporomycetidae</taxon>
        <taxon>Pleosporales</taxon>
        <taxon>Massarineae</taxon>
        <taxon>Trematosphaeriaceae</taxon>
        <taxon>Trematosphaeria</taxon>
    </lineage>
</organism>
<dbReference type="InterPro" id="IPR001902">
    <property type="entry name" value="SLC26A/SulP_fam"/>
</dbReference>
<name>A0A6A6I8K7_9PLEO</name>
<evidence type="ECO:0000313" key="9">
    <source>
        <dbReference type="Proteomes" id="UP000800094"/>
    </source>
</evidence>
<feature type="transmembrane region" description="Helical" evidence="6">
    <location>
        <begin position="91"/>
        <end position="110"/>
    </location>
</feature>
<dbReference type="Proteomes" id="UP000800094">
    <property type="component" value="Unassembled WGS sequence"/>
</dbReference>
<keyword evidence="4 6" id="KW-0472">Membrane</keyword>
<feature type="transmembrane region" description="Helical" evidence="6">
    <location>
        <begin position="36"/>
        <end position="53"/>
    </location>
</feature>
<dbReference type="PANTHER" id="PTHR11814">
    <property type="entry name" value="SULFATE TRANSPORTER"/>
    <property type="match status" value="1"/>
</dbReference>
<dbReference type="InterPro" id="IPR036513">
    <property type="entry name" value="STAS_dom_sf"/>
</dbReference>
<dbReference type="PROSITE" id="PS01130">
    <property type="entry name" value="SLC26A"/>
    <property type="match status" value="1"/>
</dbReference>
<feature type="transmembrane region" description="Helical" evidence="6">
    <location>
        <begin position="13"/>
        <end position="29"/>
    </location>
</feature>
<dbReference type="CDD" id="cd07042">
    <property type="entry name" value="STAS_SulP_like_sulfate_transporter"/>
    <property type="match status" value="1"/>
</dbReference>
<dbReference type="RefSeq" id="XP_033681899.1">
    <property type="nucleotide sequence ID" value="XM_033832165.1"/>
</dbReference>
<evidence type="ECO:0000256" key="6">
    <source>
        <dbReference type="SAM" id="Phobius"/>
    </source>
</evidence>
<dbReference type="GO" id="GO:0008271">
    <property type="term" value="F:secondary active sulfate transmembrane transporter activity"/>
    <property type="evidence" value="ECO:0007669"/>
    <property type="project" value="InterPro"/>
</dbReference>
<feature type="transmembrane region" description="Helical" evidence="6">
    <location>
        <begin position="363"/>
        <end position="380"/>
    </location>
</feature>
<gene>
    <name evidence="8" type="ORF">BU26DRAFT_55276</name>
</gene>
<feature type="region of interest" description="Disordered" evidence="5">
    <location>
        <begin position="613"/>
        <end position="644"/>
    </location>
</feature>
<protein>
    <submittedName>
        <fullName evidence="8">Sulfate permease</fullName>
    </submittedName>
</protein>
<feature type="transmembrane region" description="Helical" evidence="6">
    <location>
        <begin position="146"/>
        <end position="165"/>
    </location>
</feature>
<dbReference type="AlphaFoldDB" id="A0A6A6I8K7"/>
<dbReference type="InterPro" id="IPR011547">
    <property type="entry name" value="SLC26A/SulP_dom"/>
</dbReference>
<evidence type="ECO:0000313" key="8">
    <source>
        <dbReference type="EMBL" id="KAF2246895.1"/>
    </source>
</evidence>
<evidence type="ECO:0000259" key="7">
    <source>
        <dbReference type="PROSITE" id="PS50801"/>
    </source>
</evidence>
<dbReference type="EMBL" id="ML987198">
    <property type="protein sequence ID" value="KAF2246895.1"/>
    <property type="molecule type" value="Genomic_DNA"/>
</dbReference>
<feature type="transmembrane region" description="Helical" evidence="6">
    <location>
        <begin position="304"/>
        <end position="325"/>
    </location>
</feature>
<feature type="domain" description="STAS" evidence="7">
    <location>
        <begin position="458"/>
        <end position="583"/>
    </location>
</feature>
<keyword evidence="3 6" id="KW-1133">Transmembrane helix</keyword>
<dbReference type="Pfam" id="PF00916">
    <property type="entry name" value="Sulfate_transp"/>
    <property type="match status" value="1"/>
</dbReference>
<keyword evidence="9" id="KW-1185">Reference proteome</keyword>
<dbReference type="GeneID" id="54585495"/>
<dbReference type="InterPro" id="IPR018045">
    <property type="entry name" value="S04_transporter_CS"/>
</dbReference>
<evidence type="ECO:0000256" key="4">
    <source>
        <dbReference type="ARBA" id="ARBA00023136"/>
    </source>
</evidence>
<evidence type="ECO:0000256" key="3">
    <source>
        <dbReference type="ARBA" id="ARBA00022989"/>
    </source>
</evidence>
<dbReference type="InterPro" id="IPR002645">
    <property type="entry name" value="STAS_dom"/>
</dbReference>
<feature type="transmembrane region" description="Helical" evidence="6">
    <location>
        <begin position="331"/>
        <end position="351"/>
    </location>
</feature>
<dbReference type="OrthoDB" id="288203at2759"/>
<dbReference type="PROSITE" id="PS50801">
    <property type="entry name" value="STAS"/>
    <property type="match status" value="1"/>
</dbReference>
<sequence length="696" mass="76410">MAYALLAQLPPEYGLYTSFVGFLLYWAFATSKDITIGTVAVMSTIVGNIVIRVQEVNPDLSAESIARALSVISGSVLLFIGLIRFGRIVEFIPLVAITSFMTGAAISIGAGQVPALLGIKGVNNRGPTYQVIIDTLKGLPNTKLDAAMGLTALTMLYAIRIFCSWMSTKQAHRKKFWFFVSTLRMAFVILLYILISWLANRHVKDAKKAKFKILGKVPRGFQHAGAPTITPELLSAIAPDLPVTIIVLILEHIAISKSFGRINNYVINPSQELVAVGFTNVLGPFLGAYPATGSFSRTAIKSKAGVRTPLAGIFTAIIVLLALYALTSVFFYIPMSSLAAIIIHAVGDLITPPNVVYQFWETSPLEVLIFFAGVFVTIFTNIENGIYVAIAASAALLLWRQLFTHGTILGRVQIYRATPDTIGHKESEGHGLGIREAYLPVNHKDGSNPQIEVESPYPGILIYRFTEGFTYLNQQGYMDELVAHAQHIARPTKLDRYTKLGDRPWNDPGPRRGEQINFDDNRPILRAIILDFSAVNHVDVTSVQGLIDVRAQLDRYAAPELVEWHFASINSRWTKRSLTTAGFGYVDAERFRARHRQHWNPVYSFAALDTTAPTRAQKSEGDPEAQDEIEIGRAGTGTQKDGVLPGKLGTVHGLNRPFFHIDVQAAVESAIAGVEYKLTHTTSGSSGNEVVQTKRD</sequence>
<reference evidence="8" key="1">
    <citation type="journal article" date="2020" name="Stud. Mycol.">
        <title>101 Dothideomycetes genomes: a test case for predicting lifestyles and emergence of pathogens.</title>
        <authorList>
            <person name="Haridas S."/>
            <person name="Albert R."/>
            <person name="Binder M."/>
            <person name="Bloem J."/>
            <person name="Labutti K."/>
            <person name="Salamov A."/>
            <person name="Andreopoulos B."/>
            <person name="Baker S."/>
            <person name="Barry K."/>
            <person name="Bills G."/>
            <person name="Bluhm B."/>
            <person name="Cannon C."/>
            <person name="Castanera R."/>
            <person name="Culley D."/>
            <person name="Daum C."/>
            <person name="Ezra D."/>
            <person name="Gonzalez J."/>
            <person name="Henrissat B."/>
            <person name="Kuo A."/>
            <person name="Liang C."/>
            <person name="Lipzen A."/>
            <person name="Lutzoni F."/>
            <person name="Magnuson J."/>
            <person name="Mondo S."/>
            <person name="Nolan M."/>
            <person name="Ohm R."/>
            <person name="Pangilinan J."/>
            <person name="Park H.-J."/>
            <person name="Ramirez L."/>
            <person name="Alfaro M."/>
            <person name="Sun H."/>
            <person name="Tritt A."/>
            <person name="Yoshinaga Y."/>
            <person name="Zwiers L.-H."/>
            <person name="Turgeon B."/>
            <person name="Goodwin S."/>
            <person name="Spatafora J."/>
            <person name="Crous P."/>
            <person name="Grigoriev I."/>
        </authorList>
    </citation>
    <scope>NUCLEOTIDE SEQUENCE</scope>
    <source>
        <strain evidence="8">CBS 122368</strain>
    </source>
</reference>
<keyword evidence="2 6" id="KW-0812">Transmembrane</keyword>
<evidence type="ECO:0000256" key="5">
    <source>
        <dbReference type="SAM" id="MobiDB-lite"/>
    </source>
</evidence>
<dbReference type="NCBIfam" id="TIGR00815">
    <property type="entry name" value="sulP"/>
    <property type="match status" value="1"/>
</dbReference>
<evidence type="ECO:0000256" key="2">
    <source>
        <dbReference type="ARBA" id="ARBA00022692"/>
    </source>
</evidence>
<dbReference type="GO" id="GO:0016020">
    <property type="term" value="C:membrane"/>
    <property type="evidence" value="ECO:0007669"/>
    <property type="project" value="UniProtKB-SubCell"/>
</dbReference>
<dbReference type="Gene3D" id="3.30.750.24">
    <property type="entry name" value="STAS domain"/>
    <property type="match status" value="1"/>
</dbReference>
<dbReference type="FunFam" id="3.30.750.24:FF:000024">
    <property type="entry name" value="Sulfate permease 2"/>
    <property type="match status" value="1"/>
</dbReference>
<feature type="transmembrane region" description="Helical" evidence="6">
    <location>
        <begin position="177"/>
        <end position="199"/>
    </location>
</feature>